<dbReference type="AlphaFoldDB" id="A0AAU9GC19"/>
<name>A0AAU9GC19_DROMD</name>
<dbReference type="Proteomes" id="UP001500889">
    <property type="component" value="Chromosome E"/>
</dbReference>
<protein>
    <submittedName>
        <fullName evidence="1">Uncharacterized protein</fullName>
    </submittedName>
</protein>
<evidence type="ECO:0000313" key="2">
    <source>
        <dbReference type="Proteomes" id="UP001500889"/>
    </source>
</evidence>
<organism evidence="1 2">
    <name type="scientific">Drosophila madeirensis</name>
    <name type="common">Fruit fly</name>
    <dbReference type="NCBI Taxonomy" id="30013"/>
    <lineage>
        <taxon>Eukaryota</taxon>
        <taxon>Metazoa</taxon>
        <taxon>Ecdysozoa</taxon>
        <taxon>Arthropoda</taxon>
        <taxon>Hexapoda</taxon>
        <taxon>Insecta</taxon>
        <taxon>Pterygota</taxon>
        <taxon>Neoptera</taxon>
        <taxon>Endopterygota</taxon>
        <taxon>Diptera</taxon>
        <taxon>Brachycera</taxon>
        <taxon>Muscomorpha</taxon>
        <taxon>Ephydroidea</taxon>
        <taxon>Drosophilidae</taxon>
        <taxon>Drosophila</taxon>
        <taxon>Sophophora</taxon>
    </lineage>
</organism>
<reference evidence="1 2" key="1">
    <citation type="submission" date="2024-02" db="EMBL/GenBank/DDBJ databases">
        <title>A chromosome-level genome assembly of Drosophila madeirensis, a fruit fly species endemic to Madeira island.</title>
        <authorList>
            <person name="Tomihara K."/>
            <person name="Llopart A."/>
            <person name="Yamamoto D."/>
        </authorList>
    </citation>
    <scope>NUCLEOTIDE SEQUENCE [LARGE SCALE GENOMIC DNA]</scope>
    <source>
        <strain evidence="1 2">RF1</strain>
    </source>
</reference>
<dbReference type="EMBL" id="AP029267">
    <property type="protein sequence ID" value="BFG05182.1"/>
    <property type="molecule type" value="Genomic_DNA"/>
</dbReference>
<accession>A0AAU9GC19</accession>
<evidence type="ECO:0000313" key="1">
    <source>
        <dbReference type="EMBL" id="BFG05182.1"/>
    </source>
</evidence>
<gene>
    <name evidence="1" type="ORF">DMAD_03975</name>
</gene>
<sequence>MEAKAEECKALVIKIAQKNKETQTMKMGSNNWFAQVAAFPTVGPRYTGHPLAAIQAFVPRQPSSSCQFYMNREQELYRRACRMKGIGLGCLQQREDYLVKPSAEKMPQDSYRYTLEEMKSLNPYRLVDMED</sequence>
<keyword evidence="2" id="KW-1185">Reference proteome</keyword>
<proteinExistence type="predicted"/>